<dbReference type="EMBL" id="LNOI01000001">
    <property type="protein sequence ID" value="KUY20746.1"/>
    <property type="molecule type" value="Genomic_DNA"/>
</dbReference>
<comment type="caution">
    <text evidence="1">The sequence shown here is derived from an EMBL/GenBank/DDBJ whole genome shotgun (WGS) entry which is preliminary data.</text>
</comment>
<dbReference type="RefSeq" id="WP_059344420.1">
    <property type="nucleotide sequence ID" value="NZ_CP140570.1"/>
</dbReference>
<reference evidence="1 2" key="1">
    <citation type="submission" date="2015-11" db="EMBL/GenBank/DDBJ databases">
        <authorList>
            <person name="Nicholson A.C."/>
            <person name="Humrighouse B.W."/>
            <person name="Graziano J."/>
            <person name="Lasker B."/>
            <person name="Whitney A.M."/>
            <person name="Mcquiston J.R."/>
        </authorList>
    </citation>
    <scope>NUCLEOTIDE SEQUENCE [LARGE SCALE GENOMIC DNA]</scope>
    <source>
        <strain evidence="1 2">G4071</strain>
    </source>
</reference>
<accession>A0ABD4DQ35</accession>
<name>A0ABD4DQ35_ELIMR</name>
<evidence type="ECO:0000313" key="1">
    <source>
        <dbReference type="EMBL" id="KUY20746.1"/>
    </source>
</evidence>
<protein>
    <submittedName>
        <fullName evidence="1">Uncharacterized protein</fullName>
    </submittedName>
</protein>
<dbReference type="Proteomes" id="UP000064412">
    <property type="component" value="Unassembled WGS sequence"/>
</dbReference>
<evidence type="ECO:0000313" key="2">
    <source>
        <dbReference type="Proteomes" id="UP000064412"/>
    </source>
</evidence>
<sequence length="78" mass="9145">MRRAFFVYNDTDPREKYSGNITVVRWYSSGMSIFGCTFIHQAPTKRLSNLFNFSYHKIYTENIVHHNEREAPLGALSL</sequence>
<organism evidence="1 2">
    <name type="scientific">Elizabethkingia miricola</name>
    <name type="common">Chryseobacterium miricola</name>
    <dbReference type="NCBI Taxonomy" id="172045"/>
    <lineage>
        <taxon>Bacteria</taxon>
        <taxon>Pseudomonadati</taxon>
        <taxon>Bacteroidota</taxon>
        <taxon>Flavobacteriia</taxon>
        <taxon>Flavobacteriales</taxon>
        <taxon>Weeksellaceae</taxon>
        <taxon>Elizabethkingia</taxon>
    </lineage>
</organism>
<gene>
    <name evidence="1" type="ORF">ATB95_07540</name>
</gene>
<dbReference type="AlphaFoldDB" id="A0ABD4DQ35"/>
<proteinExistence type="predicted"/>